<accession>M8AWV7</accession>
<reference evidence="1" key="1">
    <citation type="submission" date="2015-06" db="UniProtKB">
        <authorList>
            <consortium name="EnsemblPlants"/>
        </authorList>
    </citation>
    <scope>IDENTIFICATION</scope>
</reference>
<sequence>MDAVSLNSIFTKEFGGNAAVVKAMVVPGAGRCRRLQGAILYYYLACGTSENNEIRRHCEAFYITSQRNTKTMVRIFKDARQALEHAEAGFAAPTESGILAAALEP</sequence>
<name>M8AWV7_AEGTA</name>
<protein>
    <submittedName>
        <fullName evidence="1">Uncharacterized protein</fullName>
    </submittedName>
</protein>
<dbReference type="EnsemblPlants" id="EMT08957">
    <property type="protein sequence ID" value="EMT08957"/>
    <property type="gene ID" value="F775_32485"/>
</dbReference>
<organism evidence="1">
    <name type="scientific">Aegilops tauschii</name>
    <name type="common">Tausch's goatgrass</name>
    <name type="synonym">Aegilops squarrosa</name>
    <dbReference type="NCBI Taxonomy" id="37682"/>
    <lineage>
        <taxon>Eukaryota</taxon>
        <taxon>Viridiplantae</taxon>
        <taxon>Streptophyta</taxon>
        <taxon>Embryophyta</taxon>
        <taxon>Tracheophyta</taxon>
        <taxon>Spermatophyta</taxon>
        <taxon>Magnoliopsida</taxon>
        <taxon>Liliopsida</taxon>
        <taxon>Poales</taxon>
        <taxon>Poaceae</taxon>
        <taxon>BOP clade</taxon>
        <taxon>Pooideae</taxon>
        <taxon>Triticodae</taxon>
        <taxon>Triticeae</taxon>
        <taxon>Triticinae</taxon>
        <taxon>Aegilops</taxon>
    </lineage>
</organism>
<evidence type="ECO:0000313" key="1">
    <source>
        <dbReference type="EnsemblPlants" id="EMT08957"/>
    </source>
</evidence>
<proteinExistence type="predicted"/>
<dbReference type="AlphaFoldDB" id="M8AWV7"/>